<name>A0ABY7FMW6_MYAAR</name>
<keyword evidence="3" id="KW-0677">Repeat</keyword>
<dbReference type="PROSITE" id="PS01186">
    <property type="entry name" value="EGF_2"/>
    <property type="match status" value="1"/>
</dbReference>
<accession>A0ABY7FMW6</accession>
<evidence type="ECO:0000256" key="5">
    <source>
        <dbReference type="PROSITE-ProRule" id="PRU00076"/>
    </source>
</evidence>
<sequence length="570" mass="61902">MSRLSFHFNYLVNLIFVRTELVPSEWTGNYTCPDDGVMTWFLMNITRSTNIETLANVKAVGIEFPLSGSYATVYQIITLQNDVNILREGTNMNYTDVELDGRVLSSVYIKGYLVFKKSNTTLQCPVELRRTAVHIDWCSNHGRCFRNGKNKNDVSCCCEPDHKGQFCEIGPTTPTPPTTTVPPCYPKNDCYQHYSCGARGQKVCLPGNELVPSEWTGNYTCPDEGVMTWFLMNITRSTNIETLANVKVANTSFPLSGSYATVFQIITLMNDIPILREANGYKYIDVELDGTVKSPVFINGYIVFKNGNRTMSCDVELRRTAININWCSGKGTCYRNSKAINDYKCCCRSGYSGRLCDVLPPTTTTIPPTTSTTTTKTTLQNTSPTSSTVPSSTYTVLSTASSTVLSSTNTALSTKSSTVPSSTYTALSTKSTTVPSSTYTALSSTTESTTTVATTVVFPSSKIASATPSFSTTTQTRTSTVPKTTTPSTTTTTTAVADTTTTTITTKAPVTTVTQPRTTTITHVPCTPIETCGAHFTCDRYGRKSCSSGWTGSACNVMVPGGEADCDMFG</sequence>
<keyword evidence="4 5" id="KW-1015">Disulfide bond</keyword>
<feature type="chain" id="PRO_5045701204" description="EGF-like domain-containing protein" evidence="7">
    <location>
        <begin position="20"/>
        <end position="570"/>
    </location>
</feature>
<dbReference type="SMART" id="SM00051">
    <property type="entry name" value="DSL"/>
    <property type="match status" value="1"/>
</dbReference>
<keyword evidence="10" id="KW-1185">Reference proteome</keyword>
<keyword evidence="7" id="KW-0732">Signal</keyword>
<proteinExistence type="predicted"/>
<feature type="domain" description="EGF-like" evidence="8">
    <location>
        <begin position="316"/>
        <end position="357"/>
    </location>
</feature>
<evidence type="ECO:0000256" key="4">
    <source>
        <dbReference type="ARBA" id="ARBA00023157"/>
    </source>
</evidence>
<comment type="caution">
    <text evidence="5">Lacks conserved residue(s) required for the propagation of feature annotation.</text>
</comment>
<feature type="region of interest" description="Disordered" evidence="6">
    <location>
        <begin position="367"/>
        <end position="390"/>
    </location>
</feature>
<evidence type="ECO:0000313" key="9">
    <source>
        <dbReference type="EMBL" id="WAR23482.1"/>
    </source>
</evidence>
<dbReference type="InterPro" id="IPR000742">
    <property type="entry name" value="EGF"/>
</dbReference>
<protein>
    <recommendedName>
        <fullName evidence="8">EGF-like domain-containing protein</fullName>
    </recommendedName>
</protein>
<feature type="non-terminal residue" evidence="9">
    <location>
        <position position="570"/>
    </location>
</feature>
<evidence type="ECO:0000256" key="6">
    <source>
        <dbReference type="SAM" id="MobiDB-lite"/>
    </source>
</evidence>
<dbReference type="InterPro" id="IPR001774">
    <property type="entry name" value="DSL"/>
</dbReference>
<evidence type="ECO:0000256" key="1">
    <source>
        <dbReference type="ARBA" id="ARBA00022473"/>
    </source>
</evidence>
<keyword evidence="2 5" id="KW-0245">EGF-like domain</keyword>
<feature type="signal peptide" evidence="7">
    <location>
        <begin position="1"/>
        <end position="19"/>
    </location>
</feature>
<dbReference type="PROSITE" id="PS50026">
    <property type="entry name" value="EGF_3"/>
    <property type="match status" value="1"/>
</dbReference>
<evidence type="ECO:0000259" key="8">
    <source>
        <dbReference type="PROSITE" id="PS50026"/>
    </source>
</evidence>
<evidence type="ECO:0000313" key="10">
    <source>
        <dbReference type="Proteomes" id="UP001164746"/>
    </source>
</evidence>
<evidence type="ECO:0000256" key="2">
    <source>
        <dbReference type="ARBA" id="ARBA00022536"/>
    </source>
</evidence>
<evidence type="ECO:0000256" key="7">
    <source>
        <dbReference type="SAM" id="SignalP"/>
    </source>
</evidence>
<feature type="region of interest" description="Disordered" evidence="6">
    <location>
        <begin position="467"/>
        <end position="491"/>
    </location>
</feature>
<dbReference type="SUPFAM" id="SSF57196">
    <property type="entry name" value="EGF/Laminin"/>
    <property type="match status" value="1"/>
</dbReference>
<dbReference type="Proteomes" id="UP001164746">
    <property type="component" value="Chromosome 13"/>
</dbReference>
<reference evidence="9" key="1">
    <citation type="submission" date="2022-11" db="EMBL/GenBank/DDBJ databases">
        <title>Centuries of genome instability and evolution in soft-shell clam transmissible cancer (bioRxiv).</title>
        <authorList>
            <person name="Hart S.F.M."/>
            <person name="Yonemitsu M.A."/>
            <person name="Giersch R.M."/>
            <person name="Beal B.F."/>
            <person name="Arriagada G."/>
            <person name="Davis B.W."/>
            <person name="Ostrander E.A."/>
            <person name="Goff S.P."/>
            <person name="Metzger M.J."/>
        </authorList>
    </citation>
    <scope>NUCLEOTIDE SEQUENCE</scope>
    <source>
        <strain evidence="9">MELC-2E11</strain>
        <tissue evidence="9">Siphon/mantle</tissue>
    </source>
</reference>
<feature type="disulfide bond" evidence="5">
    <location>
        <begin position="347"/>
        <end position="356"/>
    </location>
</feature>
<keyword evidence="1" id="KW-0217">Developmental protein</keyword>
<organism evidence="9 10">
    <name type="scientific">Mya arenaria</name>
    <name type="common">Soft-shell clam</name>
    <dbReference type="NCBI Taxonomy" id="6604"/>
    <lineage>
        <taxon>Eukaryota</taxon>
        <taxon>Metazoa</taxon>
        <taxon>Spiralia</taxon>
        <taxon>Lophotrochozoa</taxon>
        <taxon>Mollusca</taxon>
        <taxon>Bivalvia</taxon>
        <taxon>Autobranchia</taxon>
        <taxon>Heteroconchia</taxon>
        <taxon>Euheterodonta</taxon>
        <taxon>Imparidentia</taxon>
        <taxon>Neoheterodontei</taxon>
        <taxon>Myida</taxon>
        <taxon>Myoidea</taxon>
        <taxon>Myidae</taxon>
        <taxon>Mya</taxon>
    </lineage>
</organism>
<evidence type="ECO:0000256" key="3">
    <source>
        <dbReference type="ARBA" id="ARBA00022737"/>
    </source>
</evidence>
<dbReference type="PROSITE" id="PS00022">
    <property type="entry name" value="EGF_1"/>
    <property type="match status" value="2"/>
</dbReference>
<dbReference type="Gene3D" id="2.10.25.140">
    <property type="match status" value="1"/>
</dbReference>
<dbReference type="EMBL" id="CP111024">
    <property type="protein sequence ID" value="WAR23482.1"/>
    <property type="molecule type" value="Genomic_DNA"/>
</dbReference>
<dbReference type="Pfam" id="PF01414">
    <property type="entry name" value="DSL"/>
    <property type="match status" value="1"/>
</dbReference>
<gene>
    <name evidence="9" type="ORF">MAR_037151</name>
</gene>